<evidence type="ECO:0000313" key="1">
    <source>
        <dbReference type="EMBL" id="CYU84790.1"/>
    </source>
</evidence>
<organism evidence="1 4">
    <name type="scientific">Streptococcus suis</name>
    <dbReference type="NCBI Taxonomy" id="1307"/>
    <lineage>
        <taxon>Bacteria</taxon>
        <taxon>Bacillati</taxon>
        <taxon>Bacillota</taxon>
        <taxon>Bacilli</taxon>
        <taxon>Lactobacillales</taxon>
        <taxon>Streptococcaceae</taxon>
        <taxon>Streptococcus</taxon>
    </lineage>
</organism>
<dbReference type="EMBL" id="FIGH01000011">
    <property type="protein sequence ID" value="CYU84790.1"/>
    <property type="molecule type" value="Genomic_DNA"/>
</dbReference>
<evidence type="ECO:0000313" key="4">
    <source>
        <dbReference type="Proteomes" id="UP000074664"/>
    </source>
</evidence>
<name>A0A0Z8FR41_STRSU</name>
<dbReference type="Proteomes" id="UP000072353">
    <property type="component" value="Unassembled WGS sequence"/>
</dbReference>
<dbReference type="CDD" id="cd06223">
    <property type="entry name" value="PRTases_typeI"/>
    <property type="match status" value="1"/>
</dbReference>
<gene>
    <name evidence="1" type="ORF">ERS132392_02020</name>
    <name evidence="2" type="ORF">ERS132521_01456</name>
</gene>
<evidence type="ECO:0000313" key="2">
    <source>
        <dbReference type="EMBL" id="CYX59684.1"/>
    </source>
</evidence>
<dbReference type="Proteomes" id="UP000074664">
    <property type="component" value="Unassembled WGS sequence"/>
</dbReference>
<evidence type="ECO:0008006" key="5">
    <source>
        <dbReference type="Google" id="ProtNLM"/>
    </source>
</evidence>
<accession>A0A0Z8FR41</accession>
<protein>
    <recommendedName>
        <fullName evidence="5">Phosphoribosyltransferase</fullName>
    </recommendedName>
</protein>
<reference evidence="3 4" key="1">
    <citation type="submission" date="2016-02" db="EMBL/GenBank/DDBJ databases">
        <authorList>
            <consortium name="Pathogen Informatics"/>
        </authorList>
    </citation>
    <scope>NUCLEOTIDE SEQUENCE [LARGE SCALE GENOMIC DNA]</scope>
    <source>
        <strain evidence="1 4">LSS30</strain>
        <strain evidence="2 3">SS975</strain>
    </source>
</reference>
<comment type="caution">
    <text evidence="1">The sequence shown here is derived from an EMBL/GenBank/DDBJ whole genome shotgun (WGS) entry which is preliminary data.</text>
</comment>
<proteinExistence type="predicted"/>
<sequence>MIGLSNEVPQADEAFALDWYKDNGYTDIGNAVCDIKYGYIKNGVLSDEDMSQAIDYLVAQLIPFVNNCDIILPIPSFNPKHKHNPSGELKIMYMIAECLGSSSGKIVDFSVLEKISPNQAKDSQLSASDYVSKVLPNHINKVLLIDDLFGEGNTANYTISALKRVNPNIWVRFVSLTKNQYGGISKQYDCRISKYDSYYINDNGNEAVNLYFYKNDKAEHVKIWADHSQFQDVKQALDSKDFNRIFEFSIYKNQNKYWQIVND</sequence>
<dbReference type="EMBL" id="FILL01000012">
    <property type="protein sequence ID" value="CYX59684.1"/>
    <property type="molecule type" value="Genomic_DNA"/>
</dbReference>
<dbReference type="InterPro" id="IPR000836">
    <property type="entry name" value="PRTase_dom"/>
</dbReference>
<dbReference type="Gene3D" id="3.40.50.2020">
    <property type="match status" value="1"/>
</dbReference>
<dbReference type="AlphaFoldDB" id="A0A0Z8FR41"/>
<dbReference type="SUPFAM" id="SSF53271">
    <property type="entry name" value="PRTase-like"/>
    <property type="match status" value="1"/>
</dbReference>
<evidence type="ECO:0000313" key="3">
    <source>
        <dbReference type="Proteomes" id="UP000072353"/>
    </source>
</evidence>
<dbReference type="InterPro" id="IPR029057">
    <property type="entry name" value="PRTase-like"/>
</dbReference>
<dbReference type="RefSeq" id="WP_044679855.1">
    <property type="nucleotide sequence ID" value="NZ_CEDH01000024.1"/>
</dbReference>